<sequence length="360" mass="39691">MRSERSEVNERANPAQKPLAGELNHHAGQLAGELNHHVGQLAGELNRRVVILARRAQPSRWSARRRAEPSCGWTRPASSAVTRDGSPGELDLIPACPTYFNSRIIRIANLSCFLVSHIQANISQTRWSCKSYQATVRDSSFGGLVSHIKHQLKSGISEAFPQPSCDRSIHSVLHPESISKSDPVDTSSTTIDFHFILSIDTDIIEKVYMGSDSSNKSGRQESVSTTKFFITFPETRMHGFGTEGRCSAMGEVTLARVVLAQGRGDLGAGRPRPWARIDRELVFRELSGIDSVVTGFDPNNCHFIVSIDTDIIEKEPKLTSNLIELNSACLGARYTWDQILQTSLEGKGLEHDLVDTTIKA</sequence>
<protein>
    <submittedName>
        <fullName evidence="1">Uncharacterized protein</fullName>
    </submittedName>
</protein>
<evidence type="ECO:0000313" key="1">
    <source>
        <dbReference type="EMBL" id="KAF2611586.1"/>
    </source>
</evidence>
<dbReference type="EMBL" id="QGKY02000089">
    <property type="protein sequence ID" value="KAF2611586.1"/>
    <property type="molecule type" value="Genomic_DNA"/>
</dbReference>
<reference evidence="1" key="1">
    <citation type="submission" date="2019-12" db="EMBL/GenBank/DDBJ databases">
        <title>Genome sequencing and annotation of Brassica cretica.</title>
        <authorList>
            <person name="Studholme D.J."/>
            <person name="Sarris P.F."/>
        </authorList>
    </citation>
    <scope>NUCLEOTIDE SEQUENCE</scope>
    <source>
        <strain evidence="1">PFS-102/07</strain>
        <tissue evidence="1">Leaf</tissue>
    </source>
</reference>
<name>A0A8S9M2I2_BRACR</name>
<gene>
    <name evidence="1" type="ORF">F2Q70_00012351</name>
</gene>
<accession>A0A8S9M2I2</accession>
<comment type="caution">
    <text evidence="1">The sequence shown here is derived from an EMBL/GenBank/DDBJ whole genome shotgun (WGS) entry which is preliminary data.</text>
</comment>
<organism evidence="1">
    <name type="scientific">Brassica cretica</name>
    <name type="common">Mustard</name>
    <dbReference type="NCBI Taxonomy" id="69181"/>
    <lineage>
        <taxon>Eukaryota</taxon>
        <taxon>Viridiplantae</taxon>
        <taxon>Streptophyta</taxon>
        <taxon>Embryophyta</taxon>
        <taxon>Tracheophyta</taxon>
        <taxon>Spermatophyta</taxon>
        <taxon>Magnoliopsida</taxon>
        <taxon>eudicotyledons</taxon>
        <taxon>Gunneridae</taxon>
        <taxon>Pentapetalae</taxon>
        <taxon>rosids</taxon>
        <taxon>malvids</taxon>
        <taxon>Brassicales</taxon>
        <taxon>Brassicaceae</taxon>
        <taxon>Brassiceae</taxon>
        <taxon>Brassica</taxon>
    </lineage>
</organism>
<proteinExistence type="predicted"/>
<dbReference type="AlphaFoldDB" id="A0A8S9M2I2"/>